<dbReference type="EMBL" id="KM017070">
    <property type="protein sequence ID" value="AJW29417.1"/>
    <property type="molecule type" value="Genomic_DNA"/>
</dbReference>
<gene>
    <name evidence="1" type="ORF">plasmid201_229</name>
</gene>
<evidence type="ECO:0000313" key="1">
    <source>
        <dbReference type="EMBL" id="AJW29417.1"/>
    </source>
</evidence>
<geneLocation type="plasmid" evidence="1">
    <name>201</name>
</geneLocation>
<organism evidence="1">
    <name type="scientific">Sphingomonas sp. NS2</name>
    <dbReference type="NCBI Taxonomy" id="908605"/>
    <lineage>
        <taxon>Bacteria</taxon>
        <taxon>Pseudomonadati</taxon>
        <taxon>Pseudomonadota</taxon>
        <taxon>Alphaproteobacteria</taxon>
        <taxon>Sphingomonadales</taxon>
        <taxon>Sphingomonadaceae</taxon>
        <taxon>Sphingomonas</taxon>
    </lineage>
</organism>
<sequence>MTQQPEGRHGLHVRSADAQGIGLANGPKQWVAPWSSIVEIAATVTPYQGRRLLVAVIGVGPQRVVIVSEDEPVWPLLHSAIEVHLPNARRLAEWEPEARKGESVHVIFAGQPV</sequence>
<keyword evidence="1" id="KW-0614">Plasmid</keyword>
<accession>A0A0D4ZYR0</accession>
<proteinExistence type="predicted"/>
<dbReference type="AlphaFoldDB" id="A0A0D4ZYR0"/>
<name>A0A0D4ZYR0_9SPHN</name>
<reference evidence="1" key="1">
    <citation type="submission" date="2014-06" db="EMBL/GenBank/DDBJ databases">
        <title>Molecular and ecological studies on carbamate pesticide degrading bacteria isolated from agricultural soils.</title>
        <authorList>
            <person name="Kim D.-U."/>
            <person name="Ka J.-O."/>
        </authorList>
    </citation>
    <scope>NUCLEOTIDE SEQUENCE</scope>
    <source>
        <strain evidence="1">NS2</strain>
        <plasmid evidence="1">201</plasmid>
    </source>
</reference>
<protein>
    <submittedName>
        <fullName evidence="1">Uncharacterized protein</fullName>
    </submittedName>
</protein>